<dbReference type="AlphaFoldDB" id="A0A4Y8DI15"/>
<evidence type="ECO:0000313" key="2">
    <source>
        <dbReference type="Proteomes" id="UP000297299"/>
    </source>
</evidence>
<name>A0A4Y8DI15_9HELO</name>
<protein>
    <submittedName>
        <fullName evidence="1">Uncharacterized protein</fullName>
    </submittedName>
</protein>
<sequence length="64" mass="6771">MTFFSGGAIYNNPGSNQLPPTGIKSNVVVSIAMSAATSAIFHDRTWLCSCSSGSQGFLLSREEQ</sequence>
<accession>A0A4Y8DI15</accession>
<dbReference type="Proteomes" id="UP000297299">
    <property type="component" value="Unassembled WGS sequence"/>
</dbReference>
<organism evidence="1 2">
    <name type="scientific">Botryotinia calthae</name>
    <dbReference type="NCBI Taxonomy" id="38488"/>
    <lineage>
        <taxon>Eukaryota</taxon>
        <taxon>Fungi</taxon>
        <taxon>Dikarya</taxon>
        <taxon>Ascomycota</taxon>
        <taxon>Pezizomycotina</taxon>
        <taxon>Leotiomycetes</taxon>
        <taxon>Helotiales</taxon>
        <taxon>Sclerotiniaceae</taxon>
        <taxon>Botryotinia</taxon>
    </lineage>
</organism>
<gene>
    <name evidence="1" type="ORF">BOTCAL_0014g00240</name>
</gene>
<reference evidence="1 2" key="1">
    <citation type="submission" date="2017-11" db="EMBL/GenBank/DDBJ databases">
        <title>Comparative genomics of Botrytis spp.</title>
        <authorList>
            <person name="Valero-Jimenez C.A."/>
            <person name="Tapia P."/>
            <person name="Veloso J."/>
            <person name="Silva-Moreno E."/>
            <person name="Staats M."/>
            <person name="Valdes J.H."/>
            <person name="Van Kan J.A.L."/>
        </authorList>
    </citation>
    <scope>NUCLEOTIDE SEQUENCE [LARGE SCALE GENOMIC DNA]</scope>
    <source>
        <strain evidence="1 2">MUCL2830</strain>
    </source>
</reference>
<dbReference type="EMBL" id="PHWZ01000014">
    <property type="protein sequence ID" value="TEY85295.1"/>
    <property type="molecule type" value="Genomic_DNA"/>
</dbReference>
<keyword evidence="2" id="KW-1185">Reference proteome</keyword>
<comment type="caution">
    <text evidence="1">The sequence shown here is derived from an EMBL/GenBank/DDBJ whole genome shotgun (WGS) entry which is preliminary data.</text>
</comment>
<evidence type="ECO:0000313" key="1">
    <source>
        <dbReference type="EMBL" id="TEY85295.1"/>
    </source>
</evidence>
<proteinExistence type="predicted"/>